<evidence type="ECO:0000256" key="1">
    <source>
        <dbReference type="SAM" id="MobiDB-lite"/>
    </source>
</evidence>
<organism evidence="2 3">
    <name type="scientific">Macrostomum lignano</name>
    <dbReference type="NCBI Taxonomy" id="282301"/>
    <lineage>
        <taxon>Eukaryota</taxon>
        <taxon>Metazoa</taxon>
        <taxon>Spiralia</taxon>
        <taxon>Lophotrochozoa</taxon>
        <taxon>Platyhelminthes</taxon>
        <taxon>Rhabditophora</taxon>
        <taxon>Macrostomorpha</taxon>
        <taxon>Macrostomida</taxon>
        <taxon>Macrostomidae</taxon>
        <taxon>Macrostomum</taxon>
    </lineage>
</organism>
<dbReference type="Proteomes" id="UP000095280">
    <property type="component" value="Unplaced"/>
</dbReference>
<dbReference type="WBParaSite" id="maker-uti_cns_0002758-snap-gene-0.9-mRNA-1">
    <property type="protein sequence ID" value="maker-uti_cns_0002758-snap-gene-0.9-mRNA-1"/>
    <property type="gene ID" value="maker-uti_cns_0002758-snap-gene-0.9"/>
</dbReference>
<protein>
    <submittedName>
        <fullName evidence="3">Secreted protein</fullName>
    </submittedName>
</protein>
<name>A0A1I8GRN4_9PLAT</name>
<dbReference type="AlphaFoldDB" id="A0A1I8GRN4"/>
<feature type="region of interest" description="Disordered" evidence="1">
    <location>
        <begin position="73"/>
        <end position="93"/>
    </location>
</feature>
<evidence type="ECO:0000313" key="2">
    <source>
        <dbReference type="Proteomes" id="UP000095280"/>
    </source>
</evidence>
<sequence>MGFLARVNIHSVWSVGSPRTFAELEESEPQKQTKNSLVNNIEAEISGLSLAFSSTFHFDDSLLSFIGSDKMSDSSMTAANSGGNGGGADFGPTGDGSPVSLLFISPNFVEFDGSSRLFSSSSL</sequence>
<accession>A0A1I8GRN4</accession>
<reference evidence="3" key="1">
    <citation type="submission" date="2016-11" db="UniProtKB">
        <authorList>
            <consortium name="WormBaseParasite"/>
        </authorList>
    </citation>
    <scope>IDENTIFICATION</scope>
</reference>
<keyword evidence="2" id="KW-1185">Reference proteome</keyword>
<proteinExistence type="predicted"/>
<evidence type="ECO:0000313" key="3">
    <source>
        <dbReference type="WBParaSite" id="maker-uti_cns_0002758-snap-gene-0.9-mRNA-1"/>
    </source>
</evidence>